<sequence length="79" mass="8857">MKRTSIKSRSKGTMELKNVVSEKRRLTLATLTKSLIWAWERVTVLTPQIVAKRDTRNIFPVGLPRGPHGFDSLIAPVTG</sequence>
<dbReference type="AlphaFoldDB" id="A0A494G8A7"/>
<dbReference type="Proteomes" id="UP000004994">
    <property type="component" value="Unassembled WGS sequence"/>
</dbReference>
<accession>A0A494G8A7</accession>
<reference evidence="1" key="1">
    <citation type="journal article" date="2012" name="Nature">
        <title>The tomato genome sequence provides insights into fleshy fruit evolution.</title>
        <authorList>
            <consortium name="Tomato Genome Consortium"/>
        </authorList>
    </citation>
    <scope>NUCLEOTIDE SEQUENCE [LARGE SCALE GENOMIC DNA]</scope>
    <source>
        <strain evidence="1">cv. Heinz 1706</strain>
    </source>
</reference>
<reference evidence="1" key="2">
    <citation type="submission" date="2019-04" db="UniProtKB">
        <authorList>
            <consortium name="EnsemblPlants"/>
        </authorList>
    </citation>
    <scope>IDENTIFICATION</scope>
    <source>
        <strain evidence="1">cv. Heinz 1706</strain>
    </source>
</reference>
<protein>
    <submittedName>
        <fullName evidence="1">Uncharacterized protein</fullName>
    </submittedName>
</protein>
<organism evidence="1">
    <name type="scientific">Solanum lycopersicum</name>
    <name type="common">Tomato</name>
    <name type="synonym">Lycopersicon esculentum</name>
    <dbReference type="NCBI Taxonomy" id="4081"/>
    <lineage>
        <taxon>Eukaryota</taxon>
        <taxon>Viridiplantae</taxon>
        <taxon>Streptophyta</taxon>
        <taxon>Embryophyta</taxon>
        <taxon>Tracheophyta</taxon>
        <taxon>Spermatophyta</taxon>
        <taxon>Magnoliopsida</taxon>
        <taxon>eudicotyledons</taxon>
        <taxon>Gunneridae</taxon>
        <taxon>Pentapetalae</taxon>
        <taxon>asterids</taxon>
        <taxon>lamiids</taxon>
        <taxon>Solanales</taxon>
        <taxon>Solanaceae</taxon>
        <taxon>Solanoideae</taxon>
        <taxon>Solaneae</taxon>
        <taxon>Solanum</taxon>
        <taxon>Solanum subgen. Lycopersicon</taxon>
    </lineage>
</organism>
<dbReference type="Gramene" id="Solyc00g005094.1.1">
    <property type="protein sequence ID" value="Solyc00g005094.1.1"/>
    <property type="gene ID" value="Solyc00g005094.1"/>
</dbReference>
<proteinExistence type="predicted"/>
<evidence type="ECO:0000313" key="1">
    <source>
        <dbReference type="EnsemblPlants" id="Solyc00g005094.1.1"/>
    </source>
</evidence>
<dbReference type="EnsemblPlants" id="Solyc00g005094.1.1">
    <property type="protein sequence ID" value="Solyc00g005094.1.1"/>
    <property type="gene ID" value="Solyc00g005094.1"/>
</dbReference>
<keyword evidence="2" id="KW-1185">Reference proteome</keyword>
<dbReference type="InParanoid" id="A0A494G8A7"/>
<evidence type="ECO:0000313" key="2">
    <source>
        <dbReference type="Proteomes" id="UP000004994"/>
    </source>
</evidence>
<name>A0A494G8A7_SOLLC</name>